<name>A0ABW3UGF4_9BACL</name>
<keyword evidence="2" id="KW-1185">Reference proteome</keyword>
<dbReference type="EMBL" id="JBHTLU010000012">
    <property type="protein sequence ID" value="MFD1219665.1"/>
    <property type="molecule type" value="Genomic_DNA"/>
</dbReference>
<dbReference type="Pfam" id="PF25708">
    <property type="entry name" value="Phage_T7_Gp5_9"/>
    <property type="match status" value="1"/>
</dbReference>
<dbReference type="InterPro" id="IPR058007">
    <property type="entry name" value="Gp5.9"/>
</dbReference>
<evidence type="ECO:0000313" key="2">
    <source>
        <dbReference type="Proteomes" id="UP001597180"/>
    </source>
</evidence>
<protein>
    <submittedName>
        <fullName evidence="1">Uncharacterized protein</fullName>
    </submittedName>
</protein>
<evidence type="ECO:0000313" key="1">
    <source>
        <dbReference type="EMBL" id="MFD1219665.1"/>
    </source>
</evidence>
<gene>
    <name evidence="1" type="ORF">ACFQ4B_06015</name>
</gene>
<comment type="caution">
    <text evidence="1">The sequence shown here is derived from an EMBL/GenBank/DDBJ whole genome shotgun (WGS) entry which is preliminary data.</text>
</comment>
<proteinExistence type="predicted"/>
<dbReference type="RefSeq" id="WP_345594827.1">
    <property type="nucleotide sequence ID" value="NZ_BAABJG010000055.1"/>
</dbReference>
<dbReference type="Proteomes" id="UP001597180">
    <property type="component" value="Unassembled WGS sequence"/>
</dbReference>
<accession>A0ABW3UGF4</accession>
<reference evidence="2" key="1">
    <citation type="journal article" date="2019" name="Int. J. Syst. Evol. Microbiol.">
        <title>The Global Catalogue of Microorganisms (GCM) 10K type strain sequencing project: providing services to taxonomists for standard genome sequencing and annotation.</title>
        <authorList>
            <consortium name="The Broad Institute Genomics Platform"/>
            <consortium name="The Broad Institute Genome Sequencing Center for Infectious Disease"/>
            <person name="Wu L."/>
            <person name="Ma J."/>
        </authorList>
    </citation>
    <scope>NUCLEOTIDE SEQUENCE [LARGE SCALE GENOMIC DNA]</scope>
    <source>
        <strain evidence="2">CCUG 53270</strain>
    </source>
</reference>
<sequence>MSTTETVTISKAEYERLLDREYFLDCLEACGVDNWQGYGDAYEMYENPEDDE</sequence>
<organism evidence="1 2">
    <name type="scientific">Paenibacillus vulneris</name>
    <dbReference type="NCBI Taxonomy" id="1133364"/>
    <lineage>
        <taxon>Bacteria</taxon>
        <taxon>Bacillati</taxon>
        <taxon>Bacillota</taxon>
        <taxon>Bacilli</taxon>
        <taxon>Bacillales</taxon>
        <taxon>Paenibacillaceae</taxon>
        <taxon>Paenibacillus</taxon>
    </lineage>
</organism>